<sequence length="82" mass="9454">MSWTAMIEKDRQDTVITLYSYDEHEDRALKIAPVAPKAFGVSEEPVPRSICGSGGQVAGEERVYFKRSRDWPLSVRNMYMIW</sequence>
<name>A0AAP2CJH1_9BACT</name>
<accession>A0AAP2CJH1</accession>
<evidence type="ECO:0000313" key="1">
    <source>
        <dbReference type="EMBL" id="MBS9525317.1"/>
    </source>
</evidence>
<dbReference type="Proteomes" id="UP001319104">
    <property type="component" value="Unassembled WGS sequence"/>
</dbReference>
<dbReference type="EMBL" id="JAHCMY010000010">
    <property type="protein sequence ID" value="MBS9525317.1"/>
    <property type="molecule type" value="Genomic_DNA"/>
</dbReference>
<reference evidence="1 2" key="1">
    <citation type="submission" date="2021-05" db="EMBL/GenBank/DDBJ databases">
        <authorList>
            <person name="Zhang Z.D."/>
            <person name="Osman G."/>
        </authorList>
    </citation>
    <scope>NUCLEOTIDE SEQUENCE [LARGE SCALE GENOMIC DNA]</scope>
    <source>
        <strain evidence="1 2">KCTC 32217</strain>
    </source>
</reference>
<evidence type="ECO:0000313" key="2">
    <source>
        <dbReference type="Proteomes" id="UP001319104"/>
    </source>
</evidence>
<keyword evidence="2" id="KW-1185">Reference proteome</keyword>
<dbReference type="AlphaFoldDB" id="A0AAP2CJH1"/>
<comment type="caution">
    <text evidence="1">The sequence shown here is derived from an EMBL/GenBank/DDBJ whole genome shotgun (WGS) entry which is preliminary data.</text>
</comment>
<proteinExistence type="predicted"/>
<organism evidence="1 2">
    <name type="scientific">Litoribacter ruber</name>
    <dbReference type="NCBI Taxonomy" id="702568"/>
    <lineage>
        <taxon>Bacteria</taxon>
        <taxon>Pseudomonadati</taxon>
        <taxon>Bacteroidota</taxon>
        <taxon>Cytophagia</taxon>
        <taxon>Cytophagales</taxon>
        <taxon>Cyclobacteriaceae</taxon>
        <taxon>Litoribacter</taxon>
    </lineage>
</organism>
<gene>
    <name evidence="1" type="ORF">KI659_14960</name>
</gene>
<protein>
    <submittedName>
        <fullName evidence="1">Uncharacterized protein</fullName>
    </submittedName>
</protein>
<dbReference type="RefSeq" id="WP_213946176.1">
    <property type="nucleotide sequence ID" value="NZ_JAHBGI010000030.1"/>
</dbReference>